<protein>
    <submittedName>
        <fullName evidence="1">DUF2336 domain-containing protein</fullName>
    </submittedName>
</protein>
<comment type="caution">
    <text evidence="1">The sequence shown here is derived from an EMBL/GenBank/DDBJ whole genome shotgun (WGS) entry which is preliminary data.</text>
</comment>
<evidence type="ECO:0000313" key="2">
    <source>
        <dbReference type="Proteomes" id="UP000559404"/>
    </source>
</evidence>
<proteinExistence type="predicted"/>
<dbReference type="EMBL" id="JACEON010000002">
    <property type="protein sequence ID" value="MBA4610410.1"/>
    <property type="molecule type" value="Genomic_DNA"/>
</dbReference>
<organism evidence="1 2">
    <name type="scientific">Stappia taiwanensis</name>
    <dbReference type="NCBI Taxonomy" id="992267"/>
    <lineage>
        <taxon>Bacteria</taxon>
        <taxon>Pseudomonadati</taxon>
        <taxon>Pseudomonadota</taxon>
        <taxon>Alphaproteobacteria</taxon>
        <taxon>Hyphomicrobiales</taxon>
        <taxon>Stappiaceae</taxon>
        <taxon>Stappia</taxon>
    </lineage>
</organism>
<gene>
    <name evidence="1" type="ORF">H1W37_01995</name>
</gene>
<accession>A0A838XU70</accession>
<reference evidence="1 2" key="2">
    <citation type="submission" date="2020-08" db="EMBL/GenBank/DDBJ databases">
        <title>Stappia taiwanensis sp. nov., isolated from a coastal thermal spring.</title>
        <authorList>
            <person name="Kampfer P."/>
        </authorList>
    </citation>
    <scope>NUCLEOTIDE SEQUENCE [LARGE SCALE GENOMIC DNA]</scope>
    <source>
        <strain evidence="1 2">DSM 23284</strain>
    </source>
</reference>
<dbReference type="RefSeq" id="WP_181758618.1">
    <property type="nucleotide sequence ID" value="NZ_BMCR01000002.1"/>
</dbReference>
<sequence>MLMEKLEKLAKIKAPSARSELVRMLSAQYSDKQESEPSEAERQLFSALVLDVFDQLDRSARLDIVVRLAKTDRITSPLADRLAGEAFELCEPVLEHSPVISGARLADIARQRSDRHRLAIARRSHVPAEIVDTLIARGAFPVVNALLHNPGAVFEVRALLATLILAASEARLMGAMAGRCTHDEVFCDDLRLIGQSNCPLMPVALSQALDNDDALFRLAETAVADDRDPHFDVDGESLSRHEVRIQIAAGELSFETILLILIDRQDMAGIIWLLAHHLNMREGAIRDTFASQADGTVALLMKETGIGHKTYGKFARLRHDWLGLSGSGVADEVYRFRTMRQAASPRRVN</sequence>
<evidence type="ECO:0000313" key="1">
    <source>
        <dbReference type="EMBL" id="MBA4610410.1"/>
    </source>
</evidence>
<reference evidence="1 2" key="1">
    <citation type="submission" date="2020-07" db="EMBL/GenBank/DDBJ databases">
        <authorList>
            <person name="Li M."/>
        </authorList>
    </citation>
    <scope>NUCLEOTIDE SEQUENCE [LARGE SCALE GENOMIC DNA]</scope>
    <source>
        <strain evidence="1 2">DSM 23284</strain>
    </source>
</reference>
<dbReference type="InterPro" id="IPR019285">
    <property type="entry name" value="DUF2336"/>
</dbReference>
<dbReference type="Proteomes" id="UP000559404">
    <property type="component" value="Unassembled WGS sequence"/>
</dbReference>
<name>A0A838XU70_9HYPH</name>
<dbReference type="Pfam" id="PF10098">
    <property type="entry name" value="DUF2336"/>
    <property type="match status" value="1"/>
</dbReference>
<dbReference type="AlphaFoldDB" id="A0A838XU70"/>
<keyword evidence="2" id="KW-1185">Reference proteome</keyword>